<dbReference type="PANTHER" id="PTHR24119">
    <property type="entry name" value="ACYL-COA-BINDING DOMAIN-CONTAINING PROTEIN 6"/>
    <property type="match status" value="1"/>
</dbReference>
<name>A0A3P6D7U0_BRACM</name>
<accession>M4F3R7</accession>
<dbReference type="PROSITE" id="PS50088">
    <property type="entry name" value="ANK_REPEAT"/>
    <property type="match status" value="1"/>
</dbReference>
<evidence type="ECO:0000313" key="4">
    <source>
        <dbReference type="EMBL" id="CAG7909572.1"/>
    </source>
</evidence>
<keyword evidence="1" id="KW-0446">Lipid-binding</keyword>
<dbReference type="Gramene" id="Bra035717.1">
    <property type="protein sequence ID" value="Bra035717.1-P"/>
    <property type="gene ID" value="Bra035717"/>
</dbReference>
<dbReference type="PROSITE" id="PS50297">
    <property type="entry name" value="ANK_REP_REGION"/>
    <property type="match status" value="1"/>
</dbReference>
<feature type="repeat" description="ANK" evidence="2">
    <location>
        <begin position="59"/>
        <end position="91"/>
    </location>
</feature>
<dbReference type="PANTHER" id="PTHR24119:SF0">
    <property type="entry name" value="ACYL-COA-BINDING DOMAIN-CONTAINING PROTEIN 6"/>
    <property type="match status" value="1"/>
</dbReference>
<evidence type="ECO:0000256" key="2">
    <source>
        <dbReference type="PROSITE-ProRule" id="PRU00023"/>
    </source>
</evidence>
<dbReference type="Gene3D" id="1.25.40.20">
    <property type="entry name" value="Ankyrin repeat-containing domain"/>
    <property type="match status" value="1"/>
</dbReference>
<evidence type="ECO:0000313" key="7">
    <source>
        <dbReference type="Proteomes" id="UP000011750"/>
    </source>
</evidence>
<dbReference type="Gramene" id="A10p08180.2_BraZ1">
    <property type="protein sequence ID" value="A10p08180.2_BraZ1.CDS"/>
    <property type="gene ID" value="A10g08180.2_BraZ1"/>
</dbReference>
<keyword evidence="7" id="KW-1185">Reference proteome</keyword>
<dbReference type="GO" id="GO:0008289">
    <property type="term" value="F:lipid binding"/>
    <property type="evidence" value="ECO:0007669"/>
    <property type="project" value="UniProtKB-KW"/>
</dbReference>
<feature type="compositionally biased region" description="Polar residues" evidence="3">
    <location>
        <begin position="94"/>
        <end position="107"/>
    </location>
</feature>
<evidence type="ECO:0000313" key="6">
    <source>
        <dbReference type="EnsemblPlants" id="Bra035717.1-P"/>
    </source>
</evidence>
<feature type="region of interest" description="Disordered" evidence="3">
    <location>
        <begin position="86"/>
        <end position="107"/>
    </location>
</feature>
<accession>A0A3P6D7U0</accession>
<dbReference type="InterPro" id="IPR036770">
    <property type="entry name" value="Ankyrin_rpt-contain_sf"/>
</dbReference>
<dbReference type="EnsemblPlants" id="Bra035717.1">
    <property type="protein sequence ID" value="Bra035717.1-P"/>
    <property type="gene ID" value="Bra035717"/>
</dbReference>
<reference evidence="6" key="4">
    <citation type="submission" date="2023-03" db="UniProtKB">
        <authorList>
            <consortium name="EnsemblPlants"/>
        </authorList>
    </citation>
    <scope>IDENTIFICATION</scope>
    <source>
        <strain evidence="6">cv. Chiifu-401-42</strain>
    </source>
</reference>
<dbReference type="EMBL" id="LS974626">
    <property type="protein sequence ID" value="CAG7909572.1"/>
    <property type="molecule type" value="Genomic_DNA"/>
</dbReference>
<dbReference type="SUPFAM" id="SSF48403">
    <property type="entry name" value="Ankyrin repeat"/>
    <property type="match status" value="1"/>
</dbReference>
<dbReference type="EMBL" id="LR031585">
    <property type="protein sequence ID" value="VDD23170.1"/>
    <property type="molecule type" value="Genomic_DNA"/>
</dbReference>
<dbReference type="InterPro" id="IPR002110">
    <property type="entry name" value="Ankyrin_rpt"/>
</dbReference>
<reference evidence="5" key="3">
    <citation type="submission" date="2018-11" db="EMBL/GenBank/DDBJ databases">
        <authorList>
            <consortium name="Genoscope - CEA"/>
            <person name="William W."/>
        </authorList>
    </citation>
    <scope>NUCLEOTIDE SEQUENCE</scope>
</reference>
<dbReference type="HOGENOM" id="CLU_2213629_0_0_1"/>
<dbReference type="Proteomes" id="UP000694005">
    <property type="component" value="Chromosome A10"/>
</dbReference>
<dbReference type="eggNOG" id="KOG0817">
    <property type="taxonomic scope" value="Eukaryota"/>
</dbReference>
<proteinExistence type="predicted"/>
<reference evidence="7" key="2">
    <citation type="journal article" date="2018" name="Hortic Res">
        <title>Improved Brassica rapa reference genome by single-molecule sequencing and chromosome conformation capture technologies.</title>
        <authorList>
            <person name="Zhang L."/>
            <person name="Cai X."/>
            <person name="Wu J."/>
            <person name="Liu M."/>
            <person name="Grob S."/>
            <person name="Cheng F."/>
            <person name="Liang J."/>
            <person name="Cai C."/>
            <person name="Liu Z."/>
            <person name="Liu B."/>
            <person name="Wang F."/>
            <person name="Li S."/>
            <person name="Liu F."/>
            <person name="Li X."/>
            <person name="Cheng L."/>
            <person name="Yang W."/>
            <person name="Li M.H."/>
            <person name="Grossniklaus U."/>
            <person name="Zheng H."/>
            <person name="Wang X."/>
        </authorList>
    </citation>
    <scope>NUCLEOTIDE SEQUENCE [LARGE SCALE GENOMIC DNA]</scope>
    <source>
        <strain evidence="7">cv. Chiifu-401-42</strain>
    </source>
</reference>
<dbReference type="SMR" id="A0A3P6D7U0"/>
<dbReference type="AlphaFoldDB" id="A0A3P6D7U0"/>
<organism evidence="5">
    <name type="scientific">Brassica campestris</name>
    <name type="common">Field mustard</name>
    <dbReference type="NCBI Taxonomy" id="3711"/>
    <lineage>
        <taxon>Eukaryota</taxon>
        <taxon>Viridiplantae</taxon>
        <taxon>Streptophyta</taxon>
        <taxon>Embryophyta</taxon>
        <taxon>Tracheophyta</taxon>
        <taxon>Spermatophyta</taxon>
        <taxon>Magnoliopsida</taxon>
        <taxon>eudicotyledons</taxon>
        <taxon>Gunneridae</taxon>
        <taxon>Pentapetalae</taxon>
        <taxon>rosids</taxon>
        <taxon>malvids</taxon>
        <taxon>Brassicales</taxon>
        <taxon>Brassicaceae</taxon>
        <taxon>Brassiceae</taxon>
        <taxon>Brassica</taxon>
    </lineage>
</organism>
<dbReference type="STRING" id="51351.M4F3R7"/>
<protein>
    <submittedName>
        <fullName evidence="5 6">Uncharacterized protein</fullName>
    </submittedName>
</protein>
<evidence type="ECO:0000256" key="1">
    <source>
        <dbReference type="ARBA" id="ARBA00023121"/>
    </source>
</evidence>
<evidence type="ECO:0000256" key="3">
    <source>
        <dbReference type="SAM" id="MobiDB-lite"/>
    </source>
</evidence>
<reference evidence="7" key="1">
    <citation type="journal article" date="2011" name="Nat. Genet.">
        <title>The genome of the mesopolyploid crop species Brassica rapa.</title>
        <authorList>
            <consortium name="Brassica rapa Genome Sequencing Project Consortium"/>
            <person name="Wang X."/>
            <person name="Wang H."/>
            <person name="Wang J."/>
            <person name="Sun R."/>
            <person name="Wu J."/>
            <person name="Liu S."/>
            <person name="Bai Y."/>
            <person name="Mun J.H."/>
            <person name="Bancroft I."/>
            <person name="Cheng F."/>
            <person name="Huang S."/>
            <person name="Li X."/>
            <person name="Hua W."/>
            <person name="Wang J."/>
            <person name="Wang X."/>
            <person name="Freeling M."/>
            <person name="Pires J.C."/>
            <person name="Paterson A.H."/>
            <person name="Chalhoub B."/>
            <person name="Wang B."/>
            <person name="Hayward A."/>
            <person name="Sharpe A.G."/>
            <person name="Park B.S."/>
            <person name="Weisshaar B."/>
            <person name="Liu B."/>
            <person name="Li B."/>
            <person name="Liu B."/>
            <person name="Tong C."/>
            <person name="Song C."/>
            <person name="Duran C."/>
            <person name="Peng C."/>
            <person name="Geng C."/>
            <person name="Koh C."/>
            <person name="Lin C."/>
            <person name="Edwards D."/>
            <person name="Mu D."/>
            <person name="Shen D."/>
            <person name="Soumpourou E."/>
            <person name="Li F."/>
            <person name="Fraser F."/>
            <person name="Conant G."/>
            <person name="Lassalle G."/>
            <person name="King G.J."/>
            <person name="Bonnema G."/>
            <person name="Tang H."/>
            <person name="Wang H."/>
            <person name="Belcram H."/>
            <person name="Zhou H."/>
            <person name="Hirakawa H."/>
            <person name="Abe H."/>
            <person name="Guo H."/>
            <person name="Wang H."/>
            <person name="Jin H."/>
            <person name="Parkin I.A."/>
            <person name="Batley J."/>
            <person name="Kim J.S."/>
            <person name="Just J."/>
            <person name="Li J."/>
            <person name="Xu J."/>
            <person name="Deng J."/>
            <person name="Kim J.A."/>
            <person name="Li J."/>
            <person name="Yu J."/>
            <person name="Meng J."/>
            <person name="Wang J."/>
            <person name="Min J."/>
            <person name="Poulain J."/>
            <person name="Wang J."/>
            <person name="Hatakeyama K."/>
            <person name="Wu K."/>
            <person name="Wang L."/>
            <person name="Fang L."/>
            <person name="Trick M."/>
            <person name="Links M.G."/>
            <person name="Zhao M."/>
            <person name="Jin M."/>
            <person name="Ramchiary N."/>
            <person name="Drou N."/>
            <person name="Berkman P.J."/>
            <person name="Cai Q."/>
            <person name="Huang Q."/>
            <person name="Li R."/>
            <person name="Tabata S."/>
            <person name="Cheng S."/>
            <person name="Zhang S."/>
            <person name="Zhang S."/>
            <person name="Huang S."/>
            <person name="Sato S."/>
            <person name="Sun S."/>
            <person name="Kwon S.J."/>
            <person name="Choi S.R."/>
            <person name="Lee T.H."/>
            <person name="Fan W."/>
            <person name="Zhao X."/>
            <person name="Tan X."/>
            <person name="Xu X."/>
            <person name="Wang Y."/>
            <person name="Qiu Y."/>
            <person name="Yin Y."/>
            <person name="Li Y."/>
            <person name="Du Y."/>
            <person name="Liao Y."/>
            <person name="Lim Y."/>
            <person name="Narusaka Y."/>
            <person name="Wang Y."/>
            <person name="Wang Z."/>
            <person name="Li Z."/>
            <person name="Wang Z."/>
            <person name="Xiong Z."/>
            <person name="Zhang Z."/>
        </authorList>
    </citation>
    <scope>NUCLEOTIDE SEQUENCE [LARGE SCALE GENOMIC DNA]</scope>
    <source>
        <strain evidence="7">cv. Chiifu-401-42</strain>
    </source>
</reference>
<gene>
    <name evidence="4" type="ORF">BRAPAZ1V2_A10P08180.2</name>
    <name evidence="5" type="ORF">BRASC35T45992Z</name>
</gene>
<dbReference type="Pfam" id="PF12796">
    <property type="entry name" value="Ank_2"/>
    <property type="match status" value="1"/>
</dbReference>
<evidence type="ECO:0000313" key="5">
    <source>
        <dbReference type="EMBL" id="VDD23170.1"/>
    </source>
</evidence>
<keyword evidence="2" id="KW-0040">ANK repeat</keyword>
<dbReference type="Proteomes" id="UP000011750">
    <property type="component" value="Chromosome A04"/>
</dbReference>
<sequence>MPPEEAMEKFIEVCHSAIPNLVRRWRGTNLVISALLSSKSRICLKELKAAFLYMQRDNKGQTALHYAVVCDREAIAEFLVKQKANTASKDDNGKLSTGFLQSHGGSL</sequence>